<keyword evidence="2 4" id="KW-0328">Glycosyltransferase</keyword>
<protein>
    <recommendedName>
        <fullName evidence="5">UDP-glucuronosyltransferase</fullName>
        <ecNumber evidence="5">2.4.1.17</ecNumber>
    </recommendedName>
</protein>
<evidence type="ECO:0000313" key="7">
    <source>
        <dbReference type="Proteomes" id="UP000719412"/>
    </source>
</evidence>
<dbReference type="EC" id="2.4.1.17" evidence="5"/>
<evidence type="ECO:0000256" key="1">
    <source>
        <dbReference type="ARBA" id="ARBA00009995"/>
    </source>
</evidence>
<dbReference type="CDD" id="cd03784">
    <property type="entry name" value="GT1_Gtf-like"/>
    <property type="match status" value="1"/>
</dbReference>
<accession>A0A8J6HFY7</accession>
<gene>
    <name evidence="6" type="ORF">GEV33_004711</name>
</gene>
<evidence type="ECO:0000256" key="5">
    <source>
        <dbReference type="RuleBase" id="RU362059"/>
    </source>
</evidence>
<dbReference type="InterPro" id="IPR035595">
    <property type="entry name" value="UDP_glycos_trans_CS"/>
</dbReference>
<evidence type="ECO:0000313" key="6">
    <source>
        <dbReference type="EMBL" id="KAH0818080.1"/>
    </source>
</evidence>
<keyword evidence="7" id="KW-1185">Reference proteome</keyword>
<dbReference type="PANTHER" id="PTHR48043:SF159">
    <property type="entry name" value="EG:EG0003.4 PROTEIN-RELATED"/>
    <property type="match status" value="1"/>
</dbReference>
<evidence type="ECO:0000256" key="4">
    <source>
        <dbReference type="RuleBase" id="RU003718"/>
    </source>
</evidence>
<name>A0A8J6HFY7_TENMO</name>
<comment type="catalytic activity">
    <reaction evidence="5">
        <text>glucuronate acceptor + UDP-alpha-D-glucuronate = acceptor beta-D-glucuronoside + UDP + H(+)</text>
        <dbReference type="Rhea" id="RHEA:21032"/>
        <dbReference type="ChEBI" id="CHEBI:15378"/>
        <dbReference type="ChEBI" id="CHEBI:58052"/>
        <dbReference type="ChEBI" id="CHEBI:58223"/>
        <dbReference type="ChEBI" id="CHEBI:132367"/>
        <dbReference type="ChEBI" id="CHEBI:132368"/>
        <dbReference type="EC" id="2.4.1.17"/>
    </reaction>
</comment>
<dbReference type="InterPro" id="IPR002213">
    <property type="entry name" value="UDP_glucos_trans"/>
</dbReference>
<comment type="similarity">
    <text evidence="1 4">Belongs to the UDP-glycosyltransferase family.</text>
</comment>
<reference evidence="6" key="2">
    <citation type="submission" date="2021-08" db="EMBL/GenBank/DDBJ databases">
        <authorList>
            <person name="Eriksson T."/>
        </authorList>
    </citation>
    <scope>NUCLEOTIDE SEQUENCE</scope>
    <source>
        <strain evidence="6">Stoneville</strain>
        <tissue evidence="6">Whole head</tissue>
    </source>
</reference>
<dbReference type="PANTHER" id="PTHR48043">
    <property type="entry name" value="EG:EG0003.4 PROTEIN-RELATED"/>
    <property type="match status" value="1"/>
</dbReference>
<proteinExistence type="inferred from homology"/>
<dbReference type="EMBL" id="JABDTM020018372">
    <property type="protein sequence ID" value="KAH0818080.1"/>
    <property type="molecule type" value="Genomic_DNA"/>
</dbReference>
<dbReference type="Gene3D" id="3.40.50.2000">
    <property type="entry name" value="Glycogen Phosphorylase B"/>
    <property type="match status" value="1"/>
</dbReference>
<dbReference type="InterPro" id="IPR050271">
    <property type="entry name" value="UDP-glycosyltransferase"/>
</dbReference>
<comment type="subcellular location">
    <subcellularLocation>
        <location evidence="5">Membrane</location>
        <topology evidence="5">Single-pass membrane protein</topology>
    </subcellularLocation>
</comment>
<evidence type="ECO:0000256" key="3">
    <source>
        <dbReference type="ARBA" id="ARBA00022679"/>
    </source>
</evidence>
<dbReference type="Pfam" id="PF00201">
    <property type="entry name" value="UDPGT"/>
    <property type="match status" value="1"/>
</dbReference>
<organism evidence="6 7">
    <name type="scientific">Tenebrio molitor</name>
    <name type="common">Yellow mealworm beetle</name>
    <dbReference type="NCBI Taxonomy" id="7067"/>
    <lineage>
        <taxon>Eukaryota</taxon>
        <taxon>Metazoa</taxon>
        <taxon>Ecdysozoa</taxon>
        <taxon>Arthropoda</taxon>
        <taxon>Hexapoda</taxon>
        <taxon>Insecta</taxon>
        <taxon>Pterygota</taxon>
        <taxon>Neoptera</taxon>
        <taxon>Endopterygota</taxon>
        <taxon>Coleoptera</taxon>
        <taxon>Polyphaga</taxon>
        <taxon>Cucujiformia</taxon>
        <taxon>Tenebrionidae</taxon>
        <taxon>Tenebrio</taxon>
    </lineage>
</organism>
<dbReference type="SUPFAM" id="SSF53756">
    <property type="entry name" value="UDP-Glycosyltransferase/glycogen phosphorylase"/>
    <property type="match status" value="1"/>
</dbReference>
<dbReference type="Proteomes" id="UP000719412">
    <property type="component" value="Unassembled WGS sequence"/>
</dbReference>
<comment type="caution">
    <text evidence="6">The sequence shown here is derived from an EMBL/GenBank/DDBJ whole genome shotgun (WGS) entry which is preliminary data.</text>
</comment>
<keyword evidence="3 4" id="KW-0808">Transferase</keyword>
<dbReference type="GO" id="GO:0015020">
    <property type="term" value="F:glucuronosyltransferase activity"/>
    <property type="evidence" value="ECO:0007669"/>
    <property type="project" value="UniProtKB-EC"/>
</dbReference>
<dbReference type="PROSITE" id="PS00375">
    <property type="entry name" value="UDPGT"/>
    <property type="match status" value="1"/>
</dbReference>
<dbReference type="FunFam" id="3.40.50.2000:FF:000050">
    <property type="entry name" value="UDP-glucuronosyltransferase"/>
    <property type="match status" value="1"/>
</dbReference>
<dbReference type="GO" id="GO:0016020">
    <property type="term" value="C:membrane"/>
    <property type="evidence" value="ECO:0007669"/>
    <property type="project" value="UniProtKB-SubCell"/>
</dbReference>
<reference evidence="6" key="1">
    <citation type="journal article" date="2020" name="J Insects Food Feed">
        <title>The yellow mealworm (Tenebrio molitor) genome: a resource for the emerging insects as food and feed industry.</title>
        <authorList>
            <person name="Eriksson T."/>
            <person name="Andere A."/>
            <person name="Kelstrup H."/>
            <person name="Emery V."/>
            <person name="Picard C."/>
        </authorList>
    </citation>
    <scope>NUCLEOTIDE SEQUENCE</scope>
    <source>
        <strain evidence="6">Stoneville</strain>
        <tissue evidence="6">Whole head</tissue>
    </source>
</reference>
<sequence length="301" mass="34192">MLKKHLPNGPDLYDVLYNTSIVLLNSHSSINQAVPHVPNMIEIGGFHVKPPKKLPNDLQEFLDNSKNGVIYFSMGSNLKSVELPIEKRNAILSTFSKLKQNVLWKWEDDSLPGQPPNVKLSKWLPQQDILAHPNIKLFITHGGHLSTTETIYHGVPILAIPIFGDQKLNAITAVNNGYGLVVPYSQLSEEKLTNTIHEILNNNKYRENAKLRSRIFHDRLVSPMDTAIYWVEYVIRHKGAPHLRVAGLDLPWYQYHLLDVIAFIHKHPWEAHPAWDLNPADLAVVSGECRSSFHHPTVSPY</sequence>
<dbReference type="AlphaFoldDB" id="A0A8J6HFY7"/>
<evidence type="ECO:0000256" key="2">
    <source>
        <dbReference type="ARBA" id="ARBA00022676"/>
    </source>
</evidence>